<evidence type="ECO:0000256" key="4">
    <source>
        <dbReference type="SAM" id="MobiDB-lite"/>
    </source>
</evidence>
<reference evidence="8 9" key="1">
    <citation type="submission" date="2017-07" db="EMBL/GenBank/DDBJ databases">
        <title>Leptospira spp. isolated from tropical soils.</title>
        <authorList>
            <person name="Thibeaux R."/>
            <person name="Iraola G."/>
            <person name="Ferres I."/>
            <person name="Bierque E."/>
            <person name="Girault D."/>
            <person name="Soupe-Gilbert M.-E."/>
            <person name="Picardeau M."/>
            <person name="Goarant C."/>
        </authorList>
    </citation>
    <scope>NUCLEOTIDE SEQUENCE [LARGE SCALE GENOMIC DNA]</scope>
    <source>
        <strain evidence="7 9">FH1-B-B1</strain>
        <strain evidence="6 8">FH1-B-C1</strain>
    </source>
</reference>
<sequence>MILSEELEKSLNQARGEAVRRRNEYITLEHILLALTYDPVGQEVLIACGADLDTLRQELREYLDTEMESVPESFGEIEPDYTIGAQRVLQLAAFHVQSTQKKKLDGGYVLASLFREDQSHAVFFLSRQDISRFDVVRYISHGIRKDGKKASGTEPETEQKTSGDPLQDFCVDLTERARLGKLDPLVGRSDEIDRTIHILA</sequence>
<feature type="non-terminal residue" evidence="7">
    <location>
        <position position="200"/>
    </location>
</feature>
<dbReference type="SUPFAM" id="SSF81923">
    <property type="entry name" value="Double Clp-N motif"/>
    <property type="match status" value="1"/>
</dbReference>
<dbReference type="Pfam" id="PF02861">
    <property type="entry name" value="Clp_N"/>
    <property type="match status" value="1"/>
</dbReference>
<proteinExistence type="predicted"/>
<evidence type="ECO:0000256" key="1">
    <source>
        <dbReference type="ARBA" id="ARBA00022741"/>
    </source>
</evidence>
<dbReference type="PANTHER" id="PTHR11638:SF111">
    <property type="entry name" value="ATP-DEPENDENT CLP PROTEASE ATP-BINDING SUBUNIT CLPA"/>
    <property type="match status" value="1"/>
</dbReference>
<keyword evidence="3" id="KW-0677">Repeat</keyword>
<dbReference type="RefSeq" id="WP_279305874.1">
    <property type="nucleotide sequence ID" value="NZ_NPDY01000030.1"/>
</dbReference>
<evidence type="ECO:0000313" key="8">
    <source>
        <dbReference type="Proteomes" id="UP000231962"/>
    </source>
</evidence>
<keyword evidence="2 7" id="KW-0067">ATP-binding</keyword>
<evidence type="ECO:0000313" key="9">
    <source>
        <dbReference type="Proteomes" id="UP000231990"/>
    </source>
</evidence>
<evidence type="ECO:0000313" key="7">
    <source>
        <dbReference type="EMBL" id="PJZ72070.1"/>
    </source>
</evidence>
<keyword evidence="8" id="KW-1185">Reference proteome</keyword>
<keyword evidence="7" id="KW-0378">Hydrolase</keyword>
<dbReference type="GO" id="GO:0005737">
    <property type="term" value="C:cytoplasm"/>
    <property type="evidence" value="ECO:0007669"/>
    <property type="project" value="TreeGrafter"/>
</dbReference>
<dbReference type="Proteomes" id="UP000231990">
    <property type="component" value="Unassembled WGS sequence"/>
</dbReference>
<dbReference type="Gene3D" id="3.40.50.300">
    <property type="entry name" value="P-loop containing nucleotide triphosphate hydrolases"/>
    <property type="match status" value="1"/>
</dbReference>
<feature type="compositionally biased region" description="Basic and acidic residues" evidence="4">
    <location>
        <begin position="146"/>
        <end position="161"/>
    </location>
</feature>
<dbReference type="InterPro" id="IPR027417">
    <property type="entry name" value="P-loop_NTPase"/>
</dbReference>
<evidence type="ECO:0000256" key="2">
    <source>
        <dbReference type="ARBA" id="ARBA00022840"/>
    </source>
</evidence>
<keyword evidence="1" id="KW-0547">Nucleotide-binding</keyword>
<dbReference type="GO" id="GO:0005524">
    <property type="term" value="F:ATP binding"/>
    <property type="evidence" value="ECO:0007669"/>
    <property type="project" value="UniProtKB-KW"/>
</dbReference>
<dbReference type="Gene3D" id="1.10.1780.10">
    <property type="entry name" value="Clp, N-terminal domain"/>
    <property type="match status" value="1"/>
</dbReference>
<dbReference type="EMBL" id="NPDY01000030">
    <property type="protein sequence ID" value="PJZ68175.1"/>
    <property type="molecule type" value="Genomic_DNA"/>
</dbReference>
<dbReference type="GO" id="GO:0016887">
    <property type="term" value="F:ATP hydrolysis activity"/>
    <property type="evidence" value="ECO:0007669"/>
    <property type="project" value="TreeGrafter"/>
</dbReference>
<gene>
    <name evidence="6" type="ORF">CH360_17410</name>
    <name evidence="7" type="ORF">CH373_15840</name>
</gene>
<dbReference type="InterPro" id="IPR036628">
    <property type="entry name" value="Clp_N_dom_sf"/>
</dbReference>
<dbReference type="GO" id="GO:0008233">
    <property type="term" value="F:peptidase activity"/>
    <property type="evidence" value="ECO:0007669"/>
    <property type="project" value="UniProtKB-KW"/>
</dbReference>
<accession>A0A2M9ZJ28</accession>
<dbReference type="GO" id="GO:0006508">
    <property type="term" value="P:proteolysis"/>
    <property type="evidence" value="ECO:0007669"/>
    <property type="project" value="UniProtKB-KW"/>
</dbReference>
<dbReference type="PANTHER" id="PTHR11638">
    <property type="entry name" value="ATP-DEPENDENT CLP PROTEASE"/>
    <property type="match status" value="1"/>
</dbReference>
<protein>
    <submittedName>
        <fullName evidence="7">ATP-dependent Clp protease ATP-binding subunit ClpA</fullName>
    </submittedName>
</protein>
<keyword evidence="7" id="KW-0645">Protease</keyword>
<dbReference type="AlphaFoldDB" id="A0A2M9ZJ28"/>
<dbReference type="EMBL" id="NPDZ01000013">
    <property type="protein sequence ID" value="PJZ72070.1"/>
    <property type="molecule type" value="Genomic_DNA"/>
</dbReference>
<organism evidence="7 9">
    <name type="scientific">Leptospira perolatii</name>
    <dbReference type="NCBI Taxonomy" id="2023191"/>
    <lineage>
        <taxon>Bacteria</taxon>
        <taxon>Pseudomonadati</taxon>
        <taxon>Spirochaetota</taxon>
        <taxon>Spirochaetia</taxon>
        <taxon>Leptospirales</taxon>
        <taxon>Leptospiraceae</taxon>
        <taxon>Leptospira</taxon>
    </lineage>
</organism>
<evidence type="ECO:0000256" key="3">
    <source>
        <dbReference type="PROSITE-ProRule" id="PRU01251"/>
    </source>
</evidence>
<evidence type="ECO:0000259" key="5">
    <source>
        <dbReference type="PROSITE" id="PS51903"/>
    </source>
</evidence>
<evidence type="ECO:0000313" key="6">
    <source>
        <dbReference type="EMBL" id="PJZ68175.1"/>
    </source>
</evidence>
<dbReference type="GO" id="GO:0034605">
    <property type="term" value="P:cellular response to heat"/>
    <property type="evidence" value="ECO:0007669"/>
    <property type="project" value="TreeGrafter"/>
</dbReference>
<dbReference type="PROSITE" id="PS51903">
    <property type="entry name" value="CLP_R"/>
    <property type="match status" value="1"/>
</dbReference>
<dbReference type="InterPro" id="IPR004176">
    <property type="entry name" value="Clp_R_N"/>
</dbReference>
<name>A0A2M9ZJ28_9LEPT</name>
<comment type="caution">
    <text evidence="7">The sequence shown here is derived from an EMBL/GenBank/DDBJ whole genome shotgun (WGS) entry which is preliminary data.</text>
</comment>
<feature type="domain" description="Clp R" evidence="5">
    <location>
        <begin position="1"/>
        <end position="146"/>
    </location>
</feature>
<feature type="region of interest" description="Disordered" evidence="4">
    <location>
        <begin position="146"/>
        <end position="166"/>
    </location>
</feature>
<dbReference type="Proteomes" id="UP000231962">
    <property type="component" value="Unassembled WGS sequence"/>
</dbReference>
<dbReference type="InterPro" id="IPR050130">
    <property type="entry name" value="ClpA_ClpB"/>
</dbReference>